<evidence type="ECO:0000313" key="8">
    <source>
        <dbReference type="EMBL" id="EZG82421.1"/>
    </source>
</evidence>
<dbReference type="eggNOG" id="KOG2159">
    <property type="taxonomic scope" value="Eukaryota"/>
</dbReference>
<dbReference type="SUPFAM" id="SSF81891">
    <property type="entry name" value="Poly A polymerase C-terminal region-like"/>
    <property type="match status" value="1"/>
</dbReference>
<dbReference type="AlphaFoldDB" id="A0A023BC60"/>
<dbReference type="Pfam" id="PF12627">
    <property type="entry name" value="PolyA_pol_RNAbd"/>
    <property type="match status" value="1"/>
</dbReference>
<dbReference type="InterPro" id="IPR032828">
    <property type="entry name" value="PolyA_RNA-bd"/>
</dbReference>
<dbReference type="GeneID" id="22910854"/>
<dbReference type="GO" id="GO:0052927">
    <property type="term" value="F:CC tRNA cytidylyltransferase activity"/>
    <property type="evidence" value="ECO:0007669"/>
    <property type="project" value="TreeGrafter"/>
</dbReference>
<protein>
    <submittedName>
        <fullName evidence="8">tRNA nucleotidyltransferase</fullName>
    </submittedName>
</protein>
<organism evidence="8 9">
    <name type="scientific">Gregarina niphandrodes</name>
    <name type="common">Septate eugregarine</name>
    <dbReference type="NCBI Taxonomy" id="110365"/>
    <lineage>
        <taxon>Eukaryota</taxon>
        <taxon>Sar</taxon>
        <taxon>Alveolata</taxon>
        <taxon>Apicomplexa</taxon>
        <taxon>Conoidasida</taxon>
        <taxon>Gregarinasina</taxon>
        <taxon>Eugregarinorida</taxon>
        <taxon>Gregarinidae</taxon>
        <taxon>Gregarina</taxon>
    </lineage>
</organism>
<comment type="caution">
    <text evidence="8">The sequence shown here is derived from an EMBL/GenBank/DDBJ whole genome shotgun (WGS) entry which is preliminary data.</text>
</comment>
<dbReference type="CDD" id="cd05398">
    <property type="entry name" value="NT_ClassII-CCAase"/>
    <property type="match status" value="1"/>
</dbReference>
<evidence type="ECO:0000256" key="5">
    <source>
        <dbReference type="RuleBase" id="RU003953"/>
    </source>
</evidence>
<evidence type="ECO:0000256" key="4">
    <source>
        <dbReference type="ARBA" id="ARBA00022884"/>
    </source>
</evidence>
<dbReference type="PANTHER" id="PTHR13734">
    <property type="entry name" value="TRNA-NUCLEOTIDYLTRANSFERASE"/>
    <property type="match status" value="1"/>
</dbReference>
<evidence type="ECO:0000259" key="7">
    <source>
        <dbReference type="Pfam" id="PF12627"/>
    </source>
</evidence>
<evidence type="ECO:0000256" key="2">
    <source>
        <dbReference type="ARBA" id="ARBA00022679"/>
    </source>
</evidence>
<dbReference type="EMBL" id="AFNH02000121">
    <property type="protein sequence ID" value="EZG82421.1"/>
    <property type="molecule type" value="Genomic_DNA"/>
</dbReference>
<name>A0A023BC60_GRENI</name>
<accession>A0A023BC60</accession>
<evidence type="ECO:0000259" key="6">
    <source>
        <dbReference type="Pfam" id="PF01743"/>
    </source>
</evidence>
<dbReference type="VEuPathDB" id="CryptoDB:GNI_016460"/>
<evidence type="ECO:0000256" key="1">
    <source>
        <dbReference type="ARBA" id="ARBA00007265"/>
    </source>
</evidence>
<dbReference type="GO" id="GO:0052929">
    <property type="term" value="F:ATP:3'-cytidine-cytidine-tRNA adenylyltransferase activity"/>
    <property type="evidence" value="ECO:0007669"/>
    <property type="project" value="TreeGrafter"/>
</dbReference>
<dbReference type="PANTHER" id="PTHR13734:SF5">
    <property type="entry name" value="CCA TRNA NUCLEOTIDYLTRANSFERASE, MITOCHONDRIAL"/>
    <property type="match status" value="1"/>
</dbReference>
<dbReference type="InterPro" id="IPR043519">
    <property type="entry name" value="NT_sf"/>
</dbReference>
<keyword evidence="9" id="KW-1185">Reference proteome</keyword>
<dbReference type="OrthoDB" id="445712at2759"/>
<dbReference type="Pfam" id="PF01743">
    <property type="entry name" value="PolyA_pol"/>
    <property type="match status" value="1"/>
</dbReference>
<feature type="domain" description="tRNA nucleotidyltransferase/poly(A) polymerase RNA and SrmB- binding" evidence="7">
    <location>
        <begin position="229"/>
        <end position="266"/>
    </location>
</feature>
<dbReference type="RefSeq" id="XP_011128990.1">
    <property type="nucleotide sequence ID" value="XM_011130688.1"/>
</dbReference>
<evidence type="ECO:0000313" key="9">
    <source>
        <dbReference type="Proteomes" id="UP000019763"/>
    </source>
</evidence>
<dbReference type="GO" id="GO:0003723">
    <property type="term" value="F:RNA binding"/>
    <property type="evidence" value="ECO:0007669"/>
    <property type="project" value="UniProtKB-KW"/>
</dbReference>
<feature type="domain" description="Poly A polymerase head" evidence="6">
    <location>
        <begin position="36"/>
        <end position="179"/>
    </location>
</feature>
<gene>
    <name evidence="8" type="ORF">GNI_016460</name>
</gene>
<dbReference type="GO" id="GO:0000166">
    <property type="term" value="F:nucleotide binding"/>
    <property type="evidence" value="ECO:0007669"/>
    <property type="project" value="UniProtKB-KW"/>
</dbReference>
<dbReference type="Gene3D" id="1.10.3090.10">
    <property type="entry name" value="cca-adding enzyme, domain 2"/>
    <property type="match status" value="1"/>
</dbReference>
<comment type="similarity">
    <text evidence="1 5">Belongs to the tRNA nucleotidyltransferase/poly(A) polymerase family.</text>
</comment>
<proteinExistence type="inferred from homology"/>
<dbReference type="Gene3D" id="3.30.460.10">
    <property type="entry name" value="Beta Polymerase, domain 2"/>
    <property type="match status" value="1"/>
</dbReference>
<evidence type="ECO:0000256" key="3">
    <source>
        <dbReference type="ARBA" id="ARBA00022741"/>
    </source>
</evidence>
<reference evidence="8" key="1">
    <citation type="submission" date="2013-12" db="EMBL/GenBank/DDBJ databases">
        <authorList>
            <person name="Omoto C.K."/>
            <person name="Sibley D."/>
            <person name="Venepally P."/>
            <person name="Hadjithomas M."/>
            <person name="Karamycheva S."/>
            <person name="Brunk B."/>
            <person name="Roos D."/>
            <person name="Caler E."/>
            <person name="Lorenzi H."/>
        </authorList>
    </citation>
    <scope>NUCLEOTIDE SEQUENCE</scope>
</reference>
<dbReference type="Proteomes" id="UP000019763">
    <property type="component" value="Unassembled WGS sequence"/>
</dbReference>
<keyword evidence="4 5" id="KW-0694">RNA-binding</keyword>
<dbReference type="SUPFAM" id="SSF81301">
    <property type="entry name" value="Nucleotidyltransferase"/>
    <property type="match status" value="1"/>
</dbReference>
<dbReference type="GO" id="GO:0001680">
    <property type="term" value="P:tRNA 3'-terminal CCA addition"/>
    <property type="evidence" value="ECO:0007669"/>
    <property type="project" value="UniProtKB-ARBA"/>
</dbReference>
<dbReference type="InterPro" id="IPR002646">
    <property type="entry name" value="PolA_pol_head_dom"/>
</dbReference>
<keyword evidence="3" id="KW-0547">Nucleotide-binding</keyword>
<keyword evidence="2 5" id="KW-0808">Transferase</keyword>
<sequence length="556" mass="63841">MNLVEVTITENENILLNMIKEFRQTCAECPTKKPVRVVGGWVRDRLLGIRSHDIDIALEDCTGEKFAHQFESWLRGREEVGAGLIRTIVVKANPEKSKHLETAMMSISSLNMEVDFVNLRSESYANDSRIPNTIHFGTPAEDAYRRDLTINALFYNVDTKQIEDFTGVGMNDLRQGILRTPLDPVQTFMDDPLRVIRVVRFASKLPNTRCHDSVYQACNHSQVKLAIQQKITKERIRQELIKVFEYPSCLRAFELMHEWDLWQYVLLPTEHNFVAHRCAEICTNICAAYNGVYHPVELLNEWSQFPIYVERFMESVIRQDSRHDLLSKESGFYSKPYRSFEKKGVILMTSLLLNHFGYKCQVKNLCLSATEDMLITLKSKNVATQVAVLSSIVEEWCVILQKCESAEPSREQLIRVLRAGGSDRYWEFALIIAVLARVFKRDILPTLGPARQVCANNRQRQLATLKSNTYDQAVQKILGIKQLVYNKYQLQGLWSMTPLLNGNEVMALLPPGTPSRVIGTYMGYQLDWIAAHWSPNEATRLNFVPALKDYLKNLPN</sequence>